<dbReference type="Proteomes" id="UP000299102">
    <property type="component" value="Unassembled WGS sequence"/>
</dbReference>
<dbReference type="EMBL" id="BGZK01000568">
    <property type="protein sequence ID" value="GBP50580.1"/>
    <property type="molecule type" value="Genomic_DNA"/>
</dbReference>
<gene>
    <name evidence="1" type="ORF">EVAR_29339_1</name>
</gene>
<protein>
    <submittedName>
        <fullName evidence="1">Uncharacterized protein</fullName>
    </submittedName>
</protein>
<sequence length="87" mass="9790">MVVEVKLLKSNLRENEMNIEYQEQYFIRASNPDDQCVNRCTGSQHMQRHSDERAGGEFVGRAPETRASAPRLFALPAARACPRGPVS</sequence>
<accession>A0A4C1WI83</accession>
<keyword evidence="2" id="KW-1185">Reference proteome</keyword>
<name>A0A4C1WI83_EUMVA</name>
<dbReference type="AlphaFoldDB" id="A0A4C1WI83"/>
<reference evidence="1 2" key="1">
    <citation type="journal article" date="2019" name="Commun. Biol.">
        <title>The bagworm genome reveals a unique fibroin gene that provides high tensile strength.</title>
        <authorList>
            <person name="Kono N."/>
            <person name="Nakamura H."/>
            <person name="Ohtoshi R."/>
            <person name="Tomita M."/>
            <person name="Numata K."/>
            <person name="Arakawa K."/>
        </authorList>
    </citation>
    <scope>NUCLEOTIDE SEQUENCE [LARGE SCALE GENOMIC DNA]</scope>
</reference>
<comment type="caution">
    <text evidence="1">The sequence shown here is derived from an EMBL/GenBank/DDBJ whole genome shotgun (WGS) entry which is preliminary data.</text>
</comment>
<evidence type="ECO:0000313" key="2">
    <source>
        <dbReference type="Proteomes" id="UP000299102"/>
    </source>
</evidence>
<proteinExistence type="predicted"/>
<evidence type="ECO:0000313" key="1">
    <source>
        <dbReference type="EMBL" id="GBP50580.1"/>
    </source>
</evidence>
<organism evidence="1 2">
    <name type="scientific">Eumeta variegata</name>
    <name type="common">Bagworm moth</name>
    <name type="synonym">Eumeta japonica</name>
    <dbReference type="NCBI Taxonomy" id="151549"/>
    <lineage>
        <taxon>Eukaryota</taxon>
        <taxon>Metazoa</taxon>
        <taxon>Ecdysozoa</taxon>
        <taxon>Arthropoda</taxon>
        <taxon>Hexapoda</taxon>
        <taxon>Insecta</taxon>
        <taxon>Pterygota</taxon>
        <taxon>Neoptera</taxon>
        <taxon>Endopterygota</taxon>
        <taxon>Lepidoptera</taxon>
        <taxon>Glossata</taxon>
        <taxon>Ditrysia</taxon>
        <taxon>Tineoidea</taxon>
        <taxon>Psychidae</taxon>
        <taxon>Oiketicinae</taxon>
        <taxon>Eumeta</taxon>
    </lineage>
</organism>